<dbReference type="InterPro" id="IPR036388">
    <property type="entry name" value="WH-like_DNA-bd_sf"/>
</dbReference>
<dbReference type="InterPro" id="IPR051797">
    <property type="entry name" value="TrmB-like"/>
</dbReference>
<dbReference type="PANTHER" id="PTHR34293:SF1">
    <property type="entry name" value="HTH-TYPE TRANSCRIPTIONAL REGULATOR TRMBL2"/>
    <property type="match status" value="1"/>
</dbReference>
<comment type="caution">
    <text evidence="3">The sequence shown here is derived from an EMBL/GenBank/DDBJ whole genome shotgun (WGS) entry which is preliminary data.</text>
</comment>
<dbReference type="Proteomes" id="UP000631576">
    <property type="component" value="Unassembled WGS sequence"/>
</dbReference>
<name>A0ABR7G9N9_9FIRM</name>
<dbReference type="InterPro" id="IPR021586">
    <property type="entry name" value="Tscrpt_reg_TrmB_C"/>
</dbReference>
<evidence type="ECO:0000313" key="3">
    <source>
        <dbReference type="EMBL" id="MBC5683511.1"/>
    </source>
</evidence>
<protein>
    <submittedName>
        <fullName evidence="3">HTH domain-containing protein</fullName>
    </submittedName>
</protein>
<accession>A0ABR7G9N9</accession>
<dbReference type="Gene3D" id="1.10.10.10">
    <property type="entry name" value="Winged helix-like DNA-binding domain superfamily/Winged helix DNA-binding domain"/>
    <property type="match status" value="1"/>
</dbReference>
<dbReference type="PANTHER" id="PTHR34293">
    <property type="entry name" value="HTH-TYPE TRANSCRIPTIONAL REGULATOR TRMBL2"/>
    <property type="match status" value="1"/>
</dbReference>
<evidence type="ECO:0000259" key="2">
    <source>
        <dbReference type="Pfam" id="PF11495"/>
    </source>
</evidence>
<gene>
    <name evidence="3" type="ORF">H8S40_08005</name>
</gene>
<dbReference type="EMBL" id="JACOPE010000001">
    <property type="protein sequence ID" value="MBC5683511.1"/>
    <property type="molecule type" value="Genomic_DNA"/>
</dbReference>
<evidence type="ECO:0000259" key="1">
    <source>
        <dbReference type="Pfam" id="PF01978"/>
    </source>
</evidence>
<dbReference type="InterPro" id="IPR036390">
    <property type="entry name" value="WH_DNA-bd_sf"/>
</dbReference>
<dbReference type="Pfam" id="PF01978">
    <property type="entry name" value="TrmB"/>
    <property type="match status" value="1"/>
</dbReference>
<organism evidence="3 4">
    <name type="scientific">Ruminococcus hominis</name>
    <dbReference type="NCBI Taxonomy" id="2763065"/>
    <lineage>
        <taxon>Bacteria</taxon>
        <taxon>Bacillati</taxon>
        <taxon>Bacillota</taxon>
        <taxon>Clostridia</taxon>
        <taxon>Eubacteriales</taxon>
        <taxon>Oscillospiraceae</taxon>
        <taxon>Ruminococcus</taxon>
    </lineage>
</organism>
<dbReference type="SUPFAM" id="SSF46785">
    <property type="entry name" value="Winged helix' DNA-binding domain"/>
    <property type="match status" value="1"/>
</dbReference>
<dbReference type="Pfam" id="PF11495">
    <property type="entry name" value="Regulator_TrmB"/>
    <property type="match status" value="1"/>
</dbReference>
<feature type="domain" description="Transcription regulator TrmB N-terminal" evidence="1">
    <location>
        <begin position="12"/>
        <end position="76"/>
    </location>
</feature>
<reference evidence="3 4" key="1">
    <citation type="submission" date="2020-08" db="EMBL/GenBank/DDBJ databases">
        <title>Genome public.</title>
        <authorList>
            <person name="Liu C."/>
            <person name="Sun Q."/>
        </authorList>
    </citation>
    <scope>NUCLEOTIDE SEQUENCE [LARGE SCALE GENOMIC DNA]</scope>
    <source>
        <strain evidence="3 4">NSJ-13</strain>
    </source>
</reference>
<proteinExistence type="predicted"/>
<keyword evidence="4" id="KW-1185">Reference proteome</keyword>
<dbReference type="InterPro" id="IPR002831">
    <property type="entry name" value="Tscrpt_reg_TrmB_N"/>
</dbReference>
<dbReference type="RefSeq" id="WP_186864994.1">
    <property type="nucleotide sequence ID" value="NZ_JACOPE010000001.1"/>
</dbReference>
<dbReference type="CDD" id="cd09124">
    <property type="entry name" value="PLDc_like_TrmB_middle"/>
    <property type="match status" value="1"/>
</dbReference>
<sequence>MDEHQFIECLIHYGLTRQEAIVYHRLLTDGKQTGYEIAKATGISRSNAYSALAALTEKGAAYILEENAKKYIPVALEEFCENSIRRMQEEKAWMLENLPSSYVDEEGYITIEGESNISNKIHNLLNETEERVYLSCSYLYLSEFQEELMKLEQQGKKVVIITDGVCPLENVQVYIGDSKGKQIGIITDSKHVLTGEYGKGSMNTCLYSGKKNFVMLYKNALANEIKLMTLSKEKQ</sequence>
<evidence type="ECO:0000313" key="4">
    <source>
        <dbReference type="Proteomes" id="UP000631576"/>
    </source>
</evidence>
<feature type="domain" description="Transcription regulator TrmB C-terminal" evidence="2">
    <location>
        <begin position="110"/>
        <end position="164"/>
    </location>
</feature>